<dbReference type="Proteomes" id="UP001340816">
    <property type="component" value="Chromosome"/>
</dbReference>
<dbReference type="EMBL" id="CP109135">
    <property type="protein sequence ID" value="WSD16340.1"/>
    <property type="molecule type" value="Genomic_DNA"/>
</dbReference>
<dbReference type="Pfam" id="PF14085">
    <property type="entry name" value="DUF4265"/>
    <property type="match status" value="1"/>
</dbReference>
<name>A0ABZ1HDS4_STRPH</name>
<organism evidence="1 2">
    <name type="scientific">Streptomyces phaeochromogenes</name>
    <dbReference type="NCBI Taxonomy" id="1923"/>
    <lineage>
        <taxon>Bacteria</taxon>
        <taxon>Bacillati</taxon>
        <taxon>Actinomycetota</taxon>
        <taxon>Actinomycetes</taxon>
        <taxon>Kitasatosporales</taxon>
        <taxon>Streptomycetaceae</taxon>
        <taxon>Streptomyces</taxon>
        <taxon>Streptomyces phaeochromogenes group</taxon>
    </lineage>
</organism>
<evidence type="ECO:0000313" key="1">
    <source>
        <dbReference type="EMBL" id="WSD16340.1"/>
    </source>
</evidence>
<gene>
    <name evidence="1" type="ORF">OHB35_25580</name>
</gene>
<dbReference type="RefSeq" id="WP_326760023.1">
    <property type="nucleotide sequence ID" value="NZ_CP109135.1"/>
</dbReference>
<sequence length="161" mass="17968">MTNPDGLYVKVHFRLEVKDDWPPASVESLWAVDQRDGTVRLDNIPWFVRGIACGDIVVVEPDEEGVRWAGEVVRRSENCTIRLIVLRDGGSGAARQSVINTFQQLGVDGEGIEQFRMVALDVPPTADLAQVQRLLNHGAAKEWWHMEEGCITTEWRAASGD</sequence>
<proteinExistence type="predicted"/>
<keyword evidence="2" id="KW-1185">Reference proteome</keyword>
<accession>A0ABZ1HDS4</accession>
<protein>
    <submittedName>
        <fullName evidence="1">DUF4265 domain-containing protein</fullName>
    </submittedName>
</protein>
<evidence type="ECO:0000313" key="2">
    <source>
        <dbReference type="Proteomes" id="UP001340816"/>
    </source>
</evidence>
<reference evidence="1 2" key="1">
    <citation type="submission" date="2022-10" db="EMBL/GenBank/DDBJ databases">
        <title>The complete genomes of actinobacterial strains from the NBC collection.</title>
        <authorList>
            <person name="Joergensen T.S."/>
            <person name="Alvarez Arevalo M."/>
            <person name="Sterndorff E.B."/>
            <person name="Faurdal D."/>
            <person name="Vuksanovic O."/>
            <person name="Mourched A.-S."/>
            <person name="Charusanti P."/>
            <person name="Shaw S."/>
            <person name="Blin K."/>
            <person name="Weber T."/>
        </authorList>
    </citation>
    <scope>NUCLEOTIDE SEQUENCE [LARGE SCALE GENOMIC DNA]</scope>
    <source>
        <strain evidence="1 2">NBC 01752</strain>
    </source>
</reference>
<dbReference type="InterPro" id="IPR025361">
    <property type="entry name" value="DUF4265"/>
</dbReference>